<evidence type="ECO:0000313" key="1">
    <source>
        <dbReference type="EMBL" id="PJO45405.1"/>
    </source>
</evidence>
<evidence type="ECO:0008006" key="3">
    <source>
        <dbReference type="Google" id="ProtNLM"/>
    </source>
</evidence>
<protein>
    <recommendedName>
        <fullName evidence="3">SbsA Ig-like domain-containing protein</fullName>
    </recommendedName>
</protein>
<dbReference type="AlphaFoldDB" id="A0A2M9QBH8"/>
<accession>A0A2M9QBH8</accession>
<organism evidence="1 2">
    <name type="scientific">Lysinibacillus xylanilyticus</name>
    <dbReference type="NCBI Taxonomy" id="582475"/>
    <lineage>
        <taxon>Bacteria</taxon>
        <taxon>Bacillati</taxon>
        <taxon>Bacillota</taxon>
        <taxon>Bacilli</taxon>
        <taxon>Bacillales</taxon>
        <taxon>Bacillaceae</taxon>
        <taxon>Lysinibacillus</taxon>
    </lineage>
</organism>
<name>A0A2M9QBH8_9BACI</name>
<comment type="caution">
    <text evidence="1">The sequence shown here is derived from an EMBL/GenBank/DDBJ whole genome shotgun (WGS) entry which is preliminary data.</text>
</comment>
<evidence type="ECO:0000313" key="2">
    <source>
        <dbReference type="Proteomes" id="UP000232101"/>
    </source>
</evidence>
<gene>
    <name evidence="1" type="ORF">CWD94_01425</name>
</gene>
<reference evidence="1 2" key="1">
    <citation type="submission" date="2017-11" db="EMBL/GenBank/DDBJ databases">
        <title>Bacterial isolate from king chilli rhizosphere.</title>
        <authorList>
            <person name="Takhelmayum P."/>
            <person name="Sarangthem I."/>
        </authorList>
    </citation>
    <scope>NUCLEOTIDE SEQUENCE [LARGE SCALE GENOMIC DNA]</scope>
    <source>
        <strain evidence="2">t26</strain>
    </source>
</reference>
<dbReference type="Proteomes" id="UP000232101">
    <property type="component" value="Unassembled WGS sequence"/>
</dbReference>
<proteinExistence type="predicted"/>
<sequence>VKDSKTFIVDFTESIADQATVTGLTVKIAGSTVKPTTATVTGGKLTVTTKDDFATTDSIVVEFKSTNLVDANNNKVKDGSVSN</sequence>
<feature type="non-terminal residue" evidence="1">
    <location>
        <position position="1"/>
    </location>
</feature>
<dbReference type="EMBL" id="PHQY01000118">
    <property type="protein sequence ID" value="PJO45405.1"/>
    <property type="molecule type" value="Genomic_DNA"/>
</dbReference>
<dbReference type="RefSeq" id="WP_157804027.1">
    <property type="nucleotide sequence ID" value="NZ_PHQY01000118.1"/>
</dbReference>